<evidence type="ECO:0000259" key="1">
    <source>
        <dbReference type="Pfam" id="PF01872"/>
    </source>
</evidence>
<dbReference type="Proteomes" id="UP000594480">
    <property type="component" value="Chromosome"/>
</dbReference>
<dbReference type="InterPro" id="IPR024072">
    <property type="entry name" value="DHFR-like_dom_sf"/>
</dbReference>
<dbReference type="Gene3D" id="3.40.430.10">
    <property type="entry name" value="Dihydrofolate Reductase, subunit A"/>
    <property type="match status" value="1"/>
</dbReference>
<keyword evidence="3" id="KW-1185">Reference proteome</keyword>
<dbReference type="RefSeq" id="WP_195693569.1">
    <property type="nucleotide sequence ID" value="NZ_CP064760.1"/>
</dbReference>
<name>A0A7S8MZF7_9MICO</name>
<gene>
    <name evidence="2" type="ORF">IT882_05955</name>
</gene>
<accession>A0A7S8MZF7</accession>
<dbReference type="PANTHER" id="PTHR38011">
    <property type="entry name" value="DIHYDROFOLATE REDUCTASE FAMILY PROTEIN (AFU_ORTHOLOGUE AFUA_8G06820)"/>
    <property type="match status" value="1"/>
</dbReference>
<dbReference type="EMBL" id="CP064760">
    <property type="protein sequence ID" value="QPE05553.1"/>
    <property type="molecule type" value="Genomic_DNA"/>
</dbReference>
<reference evidence="2 3" key="1">
    <citation type="submission" date="2020-11" db="EMBL/GenBank/DDBJ databases">
        <title>Amino acid is mineralized and recycled by bacteria in oceanic microbiome.</title>
        <authorList>
            <person name="Zheng L.Y."/>
        </authorList>
    </citation>
    <scope>NUCLEOTIDE SEQUENCE [LARGE SCALE GENOMIC DNA]</scope>
    <source>
        <strain evidence="2 3">A32-1</strain>
    </source>
</reference>
<sequence length="193" mass="21578">MPARFVYWMNVSLDLFIEHAHDEQGGGDWMSISDELHEEFNARAEALTMMVQGRKVFETMENFWPAARENTDFPQVYREYGHIWTDKPKILVSRTRKEAPYNTTVFGGDDAIERLGELRASSSGDIGVGGADVATQLLAAGLLDEVLLFTHPVILGSGRPLFDEVTTPVSLRLIEQAAYAGDVTMHRYAIQDA</sequence>
<dbReference type="InterPro" id="IPR002734">
    <property type="entry name" value="RibDG_C"/>
</dbReference>
<organism evidence="2 3">
    <name type="scientific">Microbacterium schleiferi</name>
    <dbReference type="NCBI Taxonomy" id="69362"/>
    <lineage>
        <taxon>Bacteria</taxon>
        <taxon>Bacillati</taxon>
        <taxon>Actinomycetota</taxon>
        <taxon>Actinomycetes</taxon>
        <taxon>Micrococcales</taxon>
        <taxon>Microbacteriaceae</taxon>
        <taxon>Microbacterium</taxon>
    </lineage>
</organism>
<dbReference type="SUPFAM" id="SSF53597">
    <property type="entry name" value="Dihydrofolate reductase-like"/>
    <property type="match status" value="1"/>
</dbReference>
<dbReference type="AlphaFoldDB" id="A0A7S8MZF7"/>
<dbReference type="GO" id="GO:0008703">
    <property type="term" value="F:5-amino-6-(5-phosphoribosylamino)uracil reductase activity"/>
    <property type="evidence" value="ECO:0007669"/>
    <property type="project" value="InterPro"/>
</dbReference>
<evidence type="ECO:0000313" key="2">
    <source>
        <dbReference type="EMBL" id="QPE05553.1"/>
    </source>
</evidence>
<dbReference type="Pfam" id="PF01872">
    <property type="entry name" value="RibD_C"/>
    <property type="match status" value="1"/>
</dbReference>
<dbReference type="PANTHER" id="PTHR38011:SF11">
    <property type="entry name" value="2,5-DIAMINO-6-RIBOSYLAMINO-4(3H)-PYRIMIDINONE 5'-PHOSPHATE REDUCTASE"/>
    <property type="match status" value="1"/>
</dbReference>
<proteinExistence type="predicted"/>
<evidence type="ECO:0000313" key="3">
    <source>
        <dbReference type="Proteomes" id="UP000594480"/>
    </source>
</evidence>
<feature type="domain" description="Bacterial bifunctional deaminase-reductase C-terminal" evidence="1">
    <location>
        <begin position="10"/>
        <end position="183"/>
    </location>
</feature>
<dbReference type="InterPro" id="IPR050765">
    <property type="entry name" value="Riboflavin_Biosynth_HTPR"/>
</dbReference>
<dbReference type="KEGG" id="msf:IT882_05955"/>
<dbReference type="GO" id="GO:0009231">
    <property type="term" value="P:riboflavin biosynthetic process"/>
    <property type="evidence" value="ECO:0007669"/>
    <property type="project" value="InterPro"/>
</dbReference>
<protein>
    <submittedName>
        <fullName evidence="2">Dihydrofolate reductase family protein</fullName>
    </submittedName>
</protein>